<protein>
    <submittedName>
        <fullName evidence="1">Uncharacterized protein</fullName>
    </submittedName>
</protein>
<organism evidence="1">
    <name type="scientific">marine sediment metagenome</name>
    <dbReference type="NCBI Taxonomy" id="412755"/>
    <lineage>
        <taxon>unclassified sequences</taxon>
        <taxon>metagenomes</taxon>
        <taxon>ecological metagenomes</taxon>
    </lineage>
</organism>
<dbReference type="EMBL" id="BARS01018252">
    <property type="protein sequence ID" value="GAF92365.1"/>
    <property type="molecule type" value="Genomic_DNA"/>
</dbReference>
<reference evidence="1" key="1">
    <citation type="journal article" date="2014" name="Front. Microbiol.">
        <title>High frequency of phylogenetically diverse reductive dehalogenase-homologous genes in deep subseafloor sedimentary metagenomes.</title>
        <authorList>
            <person name="Kawai M."/>
            <person name="Futagami T."/>
            <person name="Toyoda A."/>
            <person name="Takaki Y."/>
            <person name="Nishi S."/>
            <person name="Hori S."/>
            <person name="Arai W."/>
            <person name="Tsubouchi T."/>
            <person name="Morono Y."/>
            <person name="Uchiyama I."/>
            <person name="Ito T."/>
            <person name="Fujiyama A."/>
            <person name="Inagaki F."/>
            <person name="Takami H."/>
        </authorList>
    </citation>
    <scope>NUCLEOTIDE SEQUENCE</scope>
    <source>
        <strain evidence="1">Expedition CK06-06</strain>
    </source>
</reference>
<dbReference type="AlphaFoldDB" id="X0UV85"/>
<name>X0UV85_9ZZZZ</name>
<comment type="caution">
    <text evidence="1">The sequence shown here is derived from an EMBL/GenBank/DDBJ whole genome shotgun (WGS) entry which is preliminary data.</text>
</comment>
<gene>
    <name evidence="1" type="ORF">S01H1_29716</name>
</gene>
<sequence>MKTLLVAALALCVTACSTIGSYAGMDLGIGYGHNFGNDGFESESSYRFGRHKLGSSSFSGGSQYPDDTIEINATILLRPEKEK</sequence>
<accession>X0UV85</accession>
<proteinExistence type="predicted"/>
<evidence type="ECO:0000313" key="1">
    <source>
        <dbReference type="EMBL" id="GAF92365.1"/>
    </source>
</evidence>